<sequence length="296" mass="31891">MITANGRLFEYAPKLTAFEFGDLHSPNVLIFIGGLGDGLLTVPYVPLLAEKLATIGWSVVQIQFTSSFIGFGTGSLARDADEISKLVAYLRSPLSPVGSRKKVGLMGHSTGSQNTLYYLSKFAKTAETDIDFGVLQASASDREAIVSLAGEEVTDKSVAYAQDLISKGSGREFMPVEITDQFFGAPINANRWFALASIRGDDDFFSTYLGPEDLKQTFGKVERPLLVLYSGADEYVSPDTDKHALVKKFQAATDPKFWSPLSTVVEGGSHNLGPTSKNPDAPAFAVGQVVKFLDGI</sequence>
<dbReference type="EMBL" id="JAEUBE010000295">
    <property type="protein sequence ID" value="KAH3665548.1"/>
    <property type="molecule type" value="Genomic_DNA"/>
</dbReference>
<dbReference type="Proteomes" id="UP000769157">
    <property type="component" value="Unassembled WGS sequence"/>
</dbReference>
<evidence type="ECO:0008006" key="3">
    <source>
        <dbReference type="Google" id="ProtNLM"/>
    </source>
</evidence>
<name>A0A9P8P4W5_9ASCO</name>
<dbReference type="RefSeq" id="XP_046060752.1">
    <property type="nucleotide sequence ID" value="XM_046204738.1"/>
</dbReference>
<dbReference type="PANTHER" id="PTHR31591">
    <property type="entry name" value="UPF0613 PROTEIN PB24D3.06C"/>
    <property type="match status" value="1"/>
</dbReference>
<keyword evidence="2" id="KW-1185">Reference proteome</keyword>
<proteinExistence type="predicted"/>
<organism evidence="1 2">
    <name type="scientific">Ogataea philodendri</name>
    <dbReference type="NCBI Taxonomy" id="1378263"/>
    <lineage>
        <taxon>Eukaryota</taxon>
        <taxon>Fungi</taxon>
        <taxon>Dikarya</taxon>
        <taxon>Ascomycota</taxon>
        <taxon>Saccharomycotina</taxon>
        <taxon>Pichiomycetes</taxon>
        <taxon>Pichiales</taxon>
        <taxon>Pichiaceae</taxon>
        <taxon>Ogataea</taxon>
    </lineage>
</organism>
<dbReference type="OrthoDB" id="10034502at2759"/>
<gene>
    <name evidence="1" type="ORF">OGAPHI_003734</name>
</gene>
<reference evidence="1" key="2">
    <citation type="submission" date="2021-01" db="EMBL/GenBank/DDBJ databases">
        <authorList>
            <person name="Schikora-Tamarit M.A."/>
        </authorList>
    </citation>
    <scope>NUCLEOTIDE SEQUENCE</scope>
    <source>
        <strain evidence="1">CBS6075</strain>
    </source>
</reference>
<dbReference type="Gene3D" id="3.40.50.1820">
    <property type="entry name" value="alpha/beta hydrolase"/>
    <property type="match status" value="1"/>
</dbReference>
<accession>A0A9P8P4W5</accession>
<dbReference type="AlphaFoldDB" id="A0A9P8P4W5"/>
<reference evidence="1" key="1">
    <citation type="journal article" date="2021" name="Open Biol.">
        <title>Shared evolutionary footprints suggest mitochondrial oxidative damage underlies multiple complex I losses in fungi.</title>
        <authorList>
            <person name="Schikora-Tamarit M.A."/>
            <person name="Marcet-Houben M."/>
            <person name="Nosek J."/>
            <person name="Gabaldon T."/>
        </authorList>
    </citation>
    <scope>NUCLEOTIDE SEQUENCE</scope>
    <source>
        <strain evidence="1">CBS6075</strain>
    </source>
</reference>
<evidence type="ECO:0000313" key="2">
    <source>
        <dbReference type="Proteomes" id="UP000769157"/>
    </source>
</evidence>
<dbReference type="GeneID" id="70235699"/>
<dbReference type="Pfam" id="PF08538">
    <property type="entry name" value="DUF1749"/>
    <property type="match status" value="1"/>
</dbReference>
<dbReference type="InterPro" id="IPR013744">
    <property type="entry name" value="SidJ"/>
</dbReference>
<dbReference type="PANTHER" id="PTHR31591:SF1">
    <property type="entry name" value="UPF0613 PROTEIN PB24D3.06C"/>
    <property type="match status" value="1"/>
</dbReference>
<comment type="caution">
    <text evidence="1">The sequence shown here is derived from an EMBL/GenBank/DDBJ whole genome shotgun (WGS) entry which is preliminary data.</text>
</comment>
<dbReference type="InterPro" id="IPR029058">
    <property type="entry name" value="AB_hydrolase_fold"/>
</dbReference>
<evidence type="ECO:0000313" key="1">
    <source>
        <dbReference type="EMBL" id="KAH3665548.1"/>
    </source>
</evidence>
<protein>
    <recommendedName>
        <fullName evidence="3">DUF1749-domain-containing protein</fullName>
    </recommendedName>
</protein>
<dbReference type="SUPFAM" id="SSF53474">
    <property type="entry name" value="alpha/beta-Hydrolases"/>
    <property type="match status" value="1"/>
</dbReference>